<feature type="signal peptide" evidence="1">
    <location>
        <begin position="1"/>
        <end position="20"/>
    </location>
</feature>
<keyword evidence="1" id="KW-0732">Signal</keyword>
<organism evidence="2 3">
    <name type="scientific">Saccharopolyspora rectivirgula</name>
    <dbReference type="NCBI Taxonomy" id="28042"/>
    <lineage>
        <taxon>Bacteria</taxon>
        <taxon>Bacillati</taxon>
        <taxon>Actinomycetota</taxon>
        <taxon>Actinomycetes</taxon>
        <taxon>Pseudonocardiales</taxon>
        <taxon>Pseudonocardiaceae</taxon>
        <taxon>Saccharopolyspora</taxon>
    </lineage>
</organism>
<gene>
    <name evidence="2" type="ORF">GU90_17195</name>
</gene>
<dbReference type="EMBL" id="JNVU01000040">
    <property type="protein sequence ID" value="KEI43241.1"/>
    <property type="molecule type" value="Genomic_DNA"/>
</dbReference>
<name>A0A073AV70_9PSEU</name>
<feature type="chain" id="PRO_5039440517" description="Lipoprotein" evidence="1">
    <location>
        <begin position="21"/>
        <end position="142"/>
    </location>
</feature>
<dbReference type="STRING" id="28042.GU90_17195"/>
<evidence type="ECO:0000256" key="1">
    <source>
        <dbReference type="SAM" id="SignalP"/>
    </source>
</evidence>
<protein>
    <recommendedName>
        <fullName evidence="4">Lipoprotein</fullName>
    </recommendedName>
</protein>
<evidence type="ECO:0000313" key="3">
    <source>
        <dbReference type="Proteomes" id="UP000031419"/>
    </source>
</evidence>
<dbReference type="PROSITE" id="PS51257">
    <property type="entry name" value="PROKAR_LIPOPROTEIN"/>
    <property type="match status" value="1"/>
</dbReference>
<keyword evidence="3" id="KW-1185">Reference proteome</keyword>
<reference evidence="2 3" key="1">
    <citation type="submission" date="2014-06" db="EMBL/GenBank/DDBJ databases">
        <title>Saccharopolyspora rectivirgula DSM-43113 Genome sequencing.</title>
        <authorList>
            <person name="Barrera C."/>
            <person name="Millon L."/>
            <person name="Rognon B."/>
            <person name="Zaugg C."/>
            <person name="Monod M."/>
        </authorList>
    </citation>
    <scope>NUCLEOTIDE SEQUENCE [LARGE SCALE GENOMIC DNA]</scope>
    <source>
        <strain evidence="2 3">DSM 43113</strain>
    </source>
</reference>
<proteinExistence type="predicted"/>
<accession>A0A073AV70</accession>
<sequence length="142" mass="15077">MRLVAAVLALPLLTGLTACGSAGSEAPATETTAQETTDEFQEAVDDLNAATACFDAVSTATGFAPSFENPEQAKREAETKIQELDDLIAKTSDPDTKSALEEVRASVEQVASGEITAENELEWLGEHMNKVEKVSDACLEEQ</sequence>
<comment type="caution">
    <text evidence="2">The sequence shown here is derived from an EMBL/GenBank/DDBJ whole genome shotgun (WGS) entry which is preliminary data.</text>
</comment>
<evidence type="ECO:0000313" key="2">
    <source>
        <dbReference type="EMBL" id="KEI43241.1"/>
    </source>
</evidence>
<evidence type="ECO:0008006" key="4">
    <source>
        <dbReference type="Google" id="ProtNLM"/>
    </source>
</evidence>
<dbReference type="AlphaFoldDB" id="A0A073AV70"/>
<dbReference type="Proteomes" id="UP000031419">
    <property type="component" value="Unassembled WGS sequence"/>
</dbReference>